<dbReference type="InterPro" id="IPR036291">
    <property type="entry name" value="NAD(P)-bd_dom_sf"/>
</dbReference>
<accession>A0A8T9CH73</accession>
<dbReference type="OrthoDB" id="2898509at2759"/>
<dbReference type="AlphaFoldDB" id="A0A8T9CH73"/>
<dbReference type="InterPro" id="IPR052228">
    <property type="entry name" value="Sec_Metab_Biosynth_Oxidored"/>
</dbReference>
<protein>
    <submittedName>
        <fullName evidence="2">Oxidoreductase andH</fullName>
    </submittedName>
</protein>
<evidence type="ECO:0000313" key="3">
    <source>
        <dbReference type="Proteomes" id="UP000469558"/>
    </source>
</evidence>
<keyword evidence="3" id="KW-1185">Reference proteome</keyword>
<dbReference type="Proteomes" id="UP000469558">
    <property type="component" value="Unassembled WGS sequence"/>
</dbReference>
<proteinExistence type="predicted"/>
<evidence type="ECO:0000313" key="2">
    <source>
        <dbReference type="EMBL" id="TVY82123.1"/>
    </source>
</evidence>
<comment type="caution">
    <text evidence="2">The sequence shown here is derived from an EMBL/GenBank/DDBJ whole genome shotgun (WGS) entry which is preliminary data.</text>
</comment>
<dbReference type="PANTHER" id="PTHR47534:SF3">
    <property type="entry name" value="ALCOHOL DEHYDROGENASE-LIKE C-TERMINAL DOMAIN-CONTAINING PROTEIN"/>
    <property type="match status" value="1"/>
</dbReference>
<dbReference type="InterPro" id="IPR002347">
    <property type="entry name" value="SDR_fam"/>
</dbReference>
<name>A0A8T9CH73_9HELO</name>
<gene>
    <name evidence="2" type="primary">andH_5</name>
    <name evidence="2" type="ORF">LSUE1_G004143</name>
</gene>
<reference evidence="2 3" key="1">
    <citation type="submission" date="2018-05" db="EMBL/GenBank/DDBJ databases">
        <title>Genome sequencing and assembly of the regulated plant pathogen Lachnellula willkommii and related sister species for the development of diagnostic species identification markers.</title>
        <authorList>
            <person name="Giroux E."/>
            <person name="Bilodeau G."/>
        </authorList>
    </citation>
    <scope>NUCLEOTIDE SEQUENCE [LARGE SCALE GENOMIC DNA]</scope>
    <source>
        <strain evidence="2 3">CBS 268.59</strain>
    </source>
</reference>
<organism evidence="2 3">
    <name type="scientific">Lachnellula suecica</name>
    <dbReference type="NCBI Taxonomy" id="602035"/>
    <lineage>
        <taxon>Eukaryota</taxon>
        <taxon>Fungi</taxon>
        <taxon>Dikarya</taxon>
        <taxon>Ascomycota</taxon>
        <taxon>Pezizomycotina</taxon>
        <taxon>Leotiomycetes</taxon>
        <taxon>Helotiales</taxon>
        <taxon>Lachnaceae</taxon>
        <taxon>Lachnellula</taxon>
    </lineage>
</organism>
<dbReference type="Gene3D" id="3.40.50.720">
    <property type="entry name" value="NAD(P)-binding Rossmann-like Domain"/>
    <property type="match status" value="1"/>
</dbReference>
<keyword evidence="1" id="KW-0560">Oxidoreductase</keyword>
<dbReference type="GO" id="GO:0016491">
    <property type="term" value="F:oxidoreductase activity"/>
    <property type="evidence" value="ECO:0007669"/>
    <property type="project" value="UniProtKB-KW"/>
</dbReference>
<dbReference type="EMBL" id="QGMK01000367">
    <property type="protein sequence ID" value="TVY82123.1"/>
    <property type="molecule type" value="Genomic_DNA"/>
</dbReference>
<dbReference type="PANTHER" id="PTHR47534">
    <property type="entry name" value="YALI0E05731P"/>
    <property type="match status" value="1"/>
</dbReference>
<sequence length="330" mass="36099">MVFLATIRTSNSLISSTLPPRLVAVFVGATSGIGETTLKKFAKYVVQPRLYFVGRSQDAADRILAECKVLNPEGKFTFMKADVSLIRVVDEICEKIREKDKVVNLLFMSQGVLSMDRSETSEHVHLLAALNYYSRIRFITNLLPLLQASTSLRRVVTVGGGSKEGPLDETDFPALRVPLPELRGHLTTLITLGLEAVAEDAPGVSFVHDYPGTVETGLYRDVGGLPASRIDVFVPIKECGERHLYLATSSSFRPLRNEGVAVPLTDGVEVALGINGEIGSGLYSVGWDCESASTDVMKLLAELREGGMVDKVRRHTEIEFERISRMDGGI</sequence>
<dbReference type="Pfam" id="PF00106">
    <property type="entry name" value="adh_short"/>
    <property type="match status" value="1"/>
</dbReference>
<evidence type="ECO:0000256" key="1">
    <source>
        <dbReference type="ARBA" id="ARBA00023002"/>
    </source>
</evidence>
<dbReference type="SUPFAM" id="SSF51735">
    <property type="entry name" value="NAD(P)-binding Rossmann-fold domains"/>
    <property type="match status" value="1"/>
</dbReference>